<dbReference type="Proteomes" id="UP000292957">
    <property type="component" value="Unassembled WGS sequence"/>
</dbReference>
<evidence type="ECO:0000256" key="1">
    <source>
        <dbReference type="SAM" id="Phobius"/>
    </source>
</evidence>
<proteinExistence type="predicted"/>
<feature type="non-terminal residue" evidence="2">
    <location>
        <position position="1"/>
    </location>
</feature>
<dbReference type="EMBL" id="ML143480">
    <property type="protein sequence ID" value="TBU24412.1"/>
    <property type="molecule type" value="Genomic_DNA"/>
</dbReference>
<dbReference type="AlphaFoldDB" id="A0A4Q9MED2"/>
<feature type="transmembrane region" description="Helical" evidence="1">
    <location>
        <begin position="12"/>
        <end position="32"/>
    </location>
</feature>
<name>A0A4Q9MED2_9APHY</name>
<gene>
    <name evidence="2" type="ORF">BD311DRAFT_671892</name>
</gene>
<organism evidence="2">
    <name type="scientific">Dichomitus squalens</name>
    <dbReference type="NCBI Taxonomy" id="114155"/>
    <lineage>
        <taxon>Eukaryota</taxon>
        <taxon>Fungi</taxon>
        <taxon>Dikarya</taxon>
        <taxon>Basidiomycota</taxon>
        <taxon>Agaricomycotina</taxon>
        <taxon>Agaricomycetes</taxon>
        <taxon>Polyporales</taxon>
        <taxon>Polyporaceae</taxon>
        <taxon>Dichomitus</taxon>
    </lineage>
</organism>
<dbReference type="OrthoDB" id="2794762at2759"/>
<protein>
    <recommendedName>
        <fullName evidence="3">N-acetyltransferase domain-containing protein</fullName>
    </recommendedName>
</protein>
<evidence type="ECO:0008006" key="3">
    <source>
        <dbReference type="Google" id="ProtNLM"/>
    </source>
</evidence>
<dbReference type="SUPFAM" id="SSF55729">
    <property type="entry name" value="Acyl-CoA N-acyltransferases (Nat)"/>
    <property type="match status" value="1"/>
</dbReference>
<reference evidence="2" key="1">
    <citation type="submission" date="2019-01" db="EMBL/GenBank/DDBJ databases">
        <title>Draft genome sequences of three monokaryotic isolates of the white-rot basidiomycete fungus Dichomitus squalens.</title>
        <authorList>
            <consortium name="DOE Joint Genome Institute"/>
            <person name="Lopez S.C."/>
            <person name="Andreopoulos B."/>
            <person name="Pangilinan J."/>
            <person name="Lipzen A."/>
            <person name="Riley R."/>
            <person name="Ahrendt S."/>
            <person name="Ng V."/>
            <person name="Barry K."/>
            <person name="Daum C."/>
            <person name="Grigoriev I.V."/>
            <person name="Hilden K.S."/>
            <person name="Makela M.R."/>
            <person name="de Vries R.P."/>
        </authorList>
    </citation>
    <scope>NUCLEOTIDE SEQUENCE [LARGE SCALE GENOMIC DNA]</scope>
    <source>
        <strain evidence="2">OM18370.1</strain>
    </source>
</reference>
<keyword evidence="1" id="KW-0472">Membrane</keyword>
<dbReference type="InterPro" id="IPR016181">
    <property type="entry name" value="Acyl_CoA_acyltransferase"/>
</dbReference>
<evidence type="ECO:0000313" key="2">
    <source>
        <dbReference type="EMBL" id="TBU24412.1"/>
    </source>
</evidence>
<accession>A0A4Q9MED2</accession>
<keyword evidence="1" id="KW-1133">Transmembrane helix</keyword>
<keyword evidence="1" id="KW-0812">Transmembrane</keyword>
<sequence>YWQNHLTHPLSMIVYLGLVSLPGQAIGFVSVIPRTTEPSLKNGATQSIYIWPAAVLPQWRKAGCLTKLMQEPRNADQLTICTYPSRFPSMWKWLNGRGWI</sequence>